<keyword evidence="4" id="KW-1185">Reference proteome</keyword>
<dbReference type="PANTHER" id="PTHR43205:SF7">
    <property type="entry name" value="PROSTAGLANDIN REDUCTASE 1"/>
    <property type="match status" value="1"/>
</dbReference>
<evidence type="ECO:0000256" key="1">
    <source>
        <dbReference type="ARBA" id="ARBA00023002"/>
    </source>
</evidence>
<proteinExistence type="predicted"/>
<dbReference type="EMBL" id="QGDT01000015">
    <property type="protein sequence ID" value="PWJ55013.1"/>
    <property type="molecule type" value="Genomic_DNA"/>
</dbReference>
<dbReference type="InterPro" id="IPR020843">
    <property type="entry name" value="ER"/>
</dbReference>
<dbReference type="SUPFAM" id="SSF50129">
    <property type="entry name" value="GroES-like"/>
    <property type="match status" value="2"/>
</dbReference>
<feature type="domain" description="Enoyl reductase (ER)" evidence="2">
    <location>
        <begin position="15"/>
        <end position="331"/>
    </location>
</feature>
<dbReference type="GO" id="GO:0016628">
    <property type="term" value="F:oxidoreductase activity, acting on the CH-CH group of donors, NAD or NADP as acceptor"/>
    <property type="evidence" value="ECO:0007669"/>
    <property type="project" value="InterPro"/>
</dbReference>
<comment type="caution">
    <text evidence="3">The sequence shown here is derived from an EMBL/GenBank/DDBJ whole genome shotgun (WGS) entry which is preliminary data.</text>
</comment>
<dbReference type="Pfam" id="PF16884">
    <property type="entry name" value="ADH_N_2"/>
    <property type="match status" value="1"/>
</dbReference>
<protein>
    <recommendedName>
        <fullName evidence="2">Enoyl reductase (ER) domain-containing protein</fullName>
    </recommendedName>
</protein>
<organism evidence="3 4">
    <name type="scientific">Dyadobacter jejuensis</name>
    <dbReference type="NCBI Taxonomy" id="1082580"/>
    <lineage>
        <taxon>Bacteria</taxon>
        <taxon>Pseudomonadati</taxon>
        <taxon>Bacteroidota</taxon>
        <taxon>Cytophagia</taxon>
        <taxon>Cytophagales</taxon>
        <taxon>Spirosomataceae</taxon>
        <taxon>Dyadobacter</taxon>
    </lineage>
</organism>
<dbReference type="InterPro" id="IPR045010">
    <property type="entry name" value="MDR_fam"/>
</dbReference>
<gene>
    <name evidence="3" type="ORF">CLV98_11532</name>
</gene>
<evidence type="ECO:0000259" key="2">
    <source>
        <dbReference type="SMART" id="SM00829"/>
    </source>
</evidence>
<dbReference type="RefSeq" id="WP_109677385.1">
    <property type="nucleotide sequence ID" value="NZ_QGDT01000015.1"/>
</dbReference>
<dbReference type="AlphaFoldDB" id="A0A316ABC4"/>
<dbReference type="SUPFAM" id="SSF51735">
    <property type="entry name" value="NAD(P)-binding Rossmann-fold domains"/>
    <property type="match status" value="1"/>
</dbReference>
<name>A0A316ABC4_9BACT</name>
<dbReference type="FunFam" id="3.40.50.720:FF:000121">
    <property type="entry name" value="Prostaglandin reductase 2"/>
    <property type="match status" value="1"/>
</dbReference>
<keyword evidence="1" id="KW-0560">Oxidoreductase</keyword>
<dbReference type="InterPro" id="IPR011032">
    <property type="entry name" value="GroES-like_sf"/>
</dbReference>
<dbReference type="Gene3D" id="3.90.180.10">
    <property type="entry name" value="Medium-chain alcohol dehydrogenases, catalytic domain"/>
    <property type="match status" value="1"/>
</dbReference>
<dbReference type="InterPro" id="IPR036291">
    <property type="entry name" value="NAD(P)-bd_dom_sf"/>
</dbReference>
<sequence>MNNNRVIVLDSRPEGTPTNANFKFENQAQPEPKEGEVLLKAKYVSVDPYLRGRMTTAKSYIPPFEVGQPLASGIIAEVVASHNDKFPVGQYVNGMLQWAEYQVSDGKGLTKVDATIASPSAYLGVLGLTGLTAHLGLMEIGKPKAGETVVVSGAAGAVGSIVGQVAKIIGCRVVGIAGSDEKVQYLKEKLGFDEVLNYNSTSDITEAIGKACPDGVDVYFDNVGGSISDAVYAHINRLARIVLCGSISVYNETSVPMGPRVETNLIKRSALMQGFILSDFAEKFPSSVQQIAQWLQEGKIKQTETIKEGFENIPQAFIDLFSGGNKGKMVVKVD</sequence>
<dbReference type="Gene3D" id="3.40.50.720">
    <property type="entry name" value="NAD(P)-binding Rossmann-like Domain"/>
    <property type="match status" value="1"/>
</dbReference>
<reference evidence="3 4" key="1">
    <citation type="submission" date="2018-03" db="EMBL/GenBank/DDBJ databases">
        <title>Genomic Encyclopedia of Archaeal and Bacterial Type Strains, Phase II (KMG-II): from individual species to whole genera.</title>
        <authorList>
            <person name="Goeker M."/>
        </authorList>
    </citation>
    <scope>NUCLEOTIDE SEQUENCE [LARGE SCALE GENOMIC DNA]</scope>
    <source>
        <strain evidence="3 4">DSM 100346</strain>
    </source>
</reference>
<dbReference type="InterPro" id="IPR041694">
    <property type="entry name" value="ADH_N_2"/>
</dbReference>
<dbReference type="InterPro" id="IPR013149">
    <property type="entry name" value="ADH-like_C"/>
</dbReference>
<evidence type="ECO:0000313" key="4">
    <source>
        <dbReference type="Proteomes" id="UP000245880"/>
    </source>
</evidence>
<dbReference type="CDD" id="cd05288">
    <property type="entry name" value="PGDH"/>
    <property type="match status" value="1"/>
</dbReference>
<dbReference type="PANTHER" id="PTHR43205">
    <property type="entry name" value="PROSTAGLANDIN REDUCTASE"/>
    <property type="match status" value="1"/>
</dbReference>
<evidence type="ECO:0000313" key="3">
    <source>
        <dbReference type="EMBL" id="PWJ55013.1"/>
    </source>
</evidence>
<dbReference type="OrthoDB" id="9805663at2"/>
<dbReference type="Pfam" id="PF00107">
    <property type="entry name" value="ADH_zinc_N"/>
    <property type="match status" value="1"/>
</dbReference>
<dbReference type="SMART" id="SM00829">
    <property type="entry name" value="PKS_ER"/>
    <property type="match status" value="1"/>
</dbReference>
<accession>A0A316ABC4</accession>
<dbReference type="Proteomes" id="UP000245880">
    <property type="component" value="Unassembled WGS sequence"/>
</dbReference>